<keyword evidence="3" id="KW-1185">Reference proteome</keyword>
<dbReference type="InterPro" id="IPR010982">
    <property type="entry name" value="Lambda_DNA-bd_dom_sf"/>
</dbReference>
<dbReference type="EMBL" id="JNFF01000048">
    <property type="protein sequence ID" value="KEQ30165.1"/>
    <property type="molecule type" value="Genomic_DNA"/>
</dbReference>
<name>A0A081PHJ2_9SPHI</name>
<protein>
    <submittedName>
        <fullName evidence="2">Transcriptional regulator</fullName>
    </submittedName>
</protein>
<dbReference type="Proteomes" id="UP000028007">
    <property type="component" value="Unassembled WGS sequence"/>
</dbReference>
<dbReference type="RefSeq" id="WP_037440281.1">
    <property type="nucleotide sequence ID" value="NZ_JNFF01000048.1"/>
</dbReference>
<dbReference type="SMART" id="SM00530">
    <property type="entry name" value="HTH_XRE"/>
    <property type="match status" value="1"/>
</dbReference>
<gene>
    <name evidence="2" type="ORF">N180_06445</name>
</gene>
<accession>A0A081PHJ2</accession>
<comment type="caution">
    <text evidence="2">The sequence shown here is derived from an EMBL/GenBank/DDBJ whole genome shotgun (WGS) entry which is preliminary data.</text>
</comment>
<feature type="domain" description="HTH cro/C1-type" evidence="1">
    <location>
        <begin position="20"/>
        <end position="73"/>
    </location>
</feature>
<organism evidence="2 3">
    <name type="scientific">Pedobacter antarcticus 4BY</name>
    <dbReference type="NCBI Taxonomy" id="1358423"/>
    <lineage>
        <taxon>Bacteria</taxon>
        <taxon>Pseudomonadati</taxon>
        <taxon>Bacteroidota</taxon>
        <taxon>Sphingobacteriia</taxon>
        <taxon>Sphingobacteriales</taxon>
        <taxon>Sphingobacteriaceae</taxon>
        <taxon>Pedobacter</taxon>
    </lineage>
</organism>
<dbReference type="AlphaFoldDB" id="A0A081PHJ2"/>
<dbReference type="eggNOG" id="COG1396">
    <property type="taxonomic scope" value="Bacteria"/>
</dbReference>
<dbReference type="PROSITE" id="PS50943">
    <property type="entry name" value="HTH_CROC1"/>
    <property type="match status" value="1"/>
</dbReference>
<dbReference type="SUPFAM" id="SSF47413">
    <property type="entry name" value="lambda repressor-like DNA-binding domains"/>
    <property type="match status" value="1"/>
</dbReference>
<proteinExistence type="predicted"/>
<dbReference type="OrthoDB" id="674774at2"/>
<dbReference type="GO" id="GO:0003677">
    <property type="term" value="F:DNA binding"/>
    <property type="evidence" value="ECO:0007669"/>
    <property type="project" value="InterPro"/>
</dbReference>
<dbReference type="InterPro" id="IPR001387">
    <property type="entry name" value="Cro/C1-type_HTH"/>
</dbReference>
<reference evidence="2 3" key="1">
    <citation type="journal article" date="1992" name="Int. J. Syst. Bacteriol.">
        <title>Sphingobacterium antarcticus sp. nov. a Psychrotrophic Bacterium from the Soils of Schirmacher Oasis, Antarctica.</title>
        <authorList>
            <person name="Shivaji S."/>
            <person name="Ray M.K."/>
            <person name="Rao N.S."/>
            <person name="Saiserr L."/>
            <person name="Jagannadham M.V."/>
            <person name="Kumar G.S."/>
            <person name="Reddy G."/>
            <person name="Bhargava P.M."/>
        </authorList>
    </citation>
    <scope>NUCLEOTIDE SEQUENCE [LARGE SCALE GENOMIC DNA]</scope>
    <source>
        <strain evidence="2 3">4BY</strain>
    </source>
</reference>
<evidence type="ECO:0000313" key="3">
    <source>
        <dbReference type="Proteomes" id="UP000028007"/>
    </source>
</evidence>
<dbReference type="Pfam" id="PF01381">
    <property type="entry name" value="HTH_3"/>
    <property type="match status" value="1"/>
</dbReference>
<dbReference type="Gene3D" id="1.10.260.40">
    <property type="entry name" value="lambda repressor-like DNA-binding domains"/>
    <property type="match status" value="1"/>
</dbReference>
<evidence type="ECO:0000259" key="1">
    <source>
        <dbReference type="PROSITE" id="PS50943"/>
    </source>
</evidence>
<dbReference type="CDD" id="cd00093">
    <property type="entry name" value="HTH_XRE"/>
    <property type="match status" value="1"/>
</dbReference>
<evidence type="ECO:0000313" key="2">
    <source>
        <dbReference type="EMBL" id="KEQ30165.1"/>
    </source>
</evidence>
<sequence length="142" mass="15922">MEREKDTVYSEGKNHMGIKIGSARRLVGITQKDLADLMGVSKQAISKLEQTENVDDERLGKVAIALGVSVEGLKKFDVGQVLYYTNNFYENCGVTAGNGGMVATGRIENNHQHQFSVEQATKLFEELLRMEREHYRKAKAKD</sequence>